<dbReference type="SUPFAM" id="SSF48150">
    <property type="entry name" value="DNA-glycosylase"/>
    <property type="match status" value="1"/>
</dbReference>
<dbReference type="GO" id="GO:0032993">
    <property type="term" value="C:protein-DNA complex"/>
    <property type="evidence" value="ECO:0007669"/>
    <property type="project" value="TreeGrafter"/>
</dbReference>
<evidence type="ECO:0000259" key="5">
    <source>
        <dbReference type="SMART" id="SM00478"/>
    </source>
</evidence>
<sequence>MSRVGRIIQTPDCVAEGADWLARTEPRFAAALIRTGPLPLRRRKDGYEALLAAIVSQQVSVASADAIWGRLKAARLTGPRKVGWASDEELRACGLSRQKIRYAKALAEARIDYAALRDAPAEEVIATLVEVPGIGRWTAEIYAMFSLGRADVFAPGDLALQEAARMIFELEARPTEKALRQMAEDWSPWRGVAARLLWAYFRVSKSREGIR</sequence>
<feature type="domain" description="HhH-GPD" evidence="5">
    <location>
        <begin position="55"/>
        <end position="202"/>
    </location>
</feature>
<keyword evidence="4" id="KW-0234">DNA repair</keyword>
<evidence type="ECO:0000313" key="7">
    <source>
        <dbReference type="Proteomes" id="UP000198426"/>
    </source>
</evidence>
<evidence type="ECO:0000256" key="1">
    <source>
        <dbReference type="ARBA" id="ARBA00000086"/>
    </source>
</evidence>
<dbReference type="GO" id="GO:0008725">
    <property type="term" value="F:DNA-3-methyladenine glycosylase activity"/>
    <property type="evidence" value="ECO:0007669"/>
    <property type="project" value="TreeGrafter"/>
</dbReference>
<organism evidence="6 7">
    <name type="scientific">Tropicimonas sediminicola</name>
    <dbReference type="NCBI Taxonomy" id="1031541"/>
    <lineage>
        <taxon>Bacteria</taxon>
        <taxon>Pseudomonadati</taxon>
        <taxon>Pseudomonadota</taxon>
        <taxon>Alphaproteobacteria</taxon>
        <taxon>Rhodobacterales</taxon>
        <taxon>Roseobacteraceae</taxon>
        <taxon>Tropicimonas</taxon>
    </lineage>
</organism>
<dbReference type="GO" id="GO:0032131">
    <property type="term" value="F:alkylated DNA binding"/>
    <property type="evidence" value="ECO:0007669"/>
    <property type="project" value="TreeGrafter"/>
</dbReference>
<dbReference type="Proteomes" id="UP000198426">
    <property type="component" value="Unassembled WGS sequence"/>
</dbReference>
<comment type="catalytic activity">
    <reaction evidence="1">
        <text>Hydrolysis of alkylated DNA, releasing 3-methyladenine, 3-methylguanine, 7-methylguanine and 7-methyladenine.</text>
        <dbReference type="EC" id="3.2.2.21"/>
    </reaction>
</comment>
<protein>
    <recommendedName>
        <fullName evidence="2">DNA-3-methyladenine glycosylase II</fullName>
        <ecNumber evidence="2">3.2.2.21</ecNumber>
    </recommendedName>
</protein>
<keyword evidence="3" id="KW-0227">DNA damage</keyword>
<dbReference type="EMBL" id="FZOY01000003">
    <property type="protein sequence ID" value="SNS74371.1"/>
    <property type="molecule type" value="Genomic_DNA"/>
</dbReference>
<reference evidence="6 7" key="1">
    <citation type="submission" date="2017-06" db="EMBL/GenBank/DDBJ databases">
        <authorList>
            <person name="Kim H.J."/>
            <person name="Triplett B.A."/>
        </authorList>
    </citation>
    <scope>NUCLEOTIDE SEQUENCE [LARGE SCALE GENOMIC DNA]</scope>
    <source>
        <strain evidence="6 7">DSM 29339</strain>
    </source>
</reference>
<dbReference type="InterPro" id="IPR051912">
    <property type="entry name" value="Alkylbase_DNA_Glycosylase/TA"/>
</dbReference>
<dbReference type="Gene3D" id="1.10.1670.40">
    <property type="match status" value="1"/>
</dbReference>
<accession>A0A239GZN3</accession>
<dbReference type="Gene3D" id="1.10.340.30">
    <property type="entry name" value="Hypothetical protein, domain 2"/>
    <property type="match status" value="1"/>
</dbReference>
<dbReference type="InterPro" id="IPR003265">
    <property type="entry name" value="HhH-GPD_domain"/>
</dbReference>
<proteinExistence type="predicted"/>
<dbReference type="GO" id="GO:0006285">
    <property type="term" value="P:base-excision repair, AP site formation"/>
    <property type="evidence" value="ECO:0007669"/>
    <property type="project" value="TreeGrafter"/>
</dbReference>
<gene>
    <name evidence="6" type="ORF">SAMN05421757_103173</name>
</gene>
<dbReference type="OrthoDB" id="9785929at2"/>
<dbReference type="CDD" id="cd00056">
    <property type="entry name" value="ENDO3c"/>
    <property type="match status" value="1"/>
</dbReference>
<dbReference type="SMART" id="SM00478">
    <property type="entry name" value="ENDO3c"/>
    <property type="match status" value="1"/>
</dbReference>
<dbReference type="PANTHER" id="PTHR43003:SF5">
    <property type="entry name" value="DNA-3-METHYLADENINE GLYCOSYLASE"/>
    <property type="match status" value="1"/>
</dbReference>
<dbReference type="PANTHER" id="PTHR43003">
    <property type="entry name" value="DNA-3-METHYLADENINE GLYCOSYLASE"/>
    <property type="match status" value="1"/>
</dbReference>
<evidence type="ECO:0000256" key="4">
    <source>
        <dbReference type="ARBA" id="ARBA00023204"/>
    </source>
</evidence>
<dbReference type="RefSeq" id="WP_089232772.1">
    <property type="nucleotide sequence ID" value="NZ_FZOY01000003.1"/>
</dbReference>
<dbReference type="Pfam" id="PF00730">
    <property type="entry name" value="HhH-GPD"/>
    <property type="match status" value="1"/>
</dbReference>
<dbReference type="GO" id="GO:0005737">
    <property type="term" value="C:cytoplasm"/>
    <property type="evidence" value="ECO:0007669"/>
    <property type="project" value="TreeGrafter"/>
</dbReference>
<dbReference type="AlphaFoldDB" id="A0A239GZN3"/>
<keyword evidence="7" id="KW-1185">Reference proteome</keyword>
<evidence type="ECO:0000313" key="6">
    <source>
        <dbReference type="EMBL" id="SNS74371.1"/>
    </source>
</evidence>
<name>A0A239GZN3_9RHOB</name>
<dbReference type="GO" id="GO:0043916">
    <property type="term" value="F:DNA-7-methylguanine glycosylase activity"/>
    <property type="evidence" value="ECO:0007669"/>
    <property type="project" value="TreeGrafter"/>
</dbReference>
<evidence type="ECO:0000256" key="2">
    <source>
        <dbReference type="ARBA" id="ARBA00012000"/>
    </source>
</evidence>
<dbReference type="EC" id="3.2.2.21" evidence="2"/>
<dbReference type="InterPro" id="IPR011257">
    <property type="entry name" value="DNA_glycosylase"/>
</dbReference>
<evidence type="ECO:0000256" key="3">
    <source>
        <dbReference type="ARBA" id="ARBA00022763"/>
    </source>
</evidence>
<dbReference type="GO" id="GO:0006307">
    <property type="term" value="P:DNA alkylation repair"/>
    <property type="evidence" value="ECO:0007669"/>
    <property type="project" value="TreeGrafter"/>
</dbReference>